<dbReference type="EMBL" id="JBICBT010000506">
    <property type="protein sequence ID" value="KAL3111451.1"/>
    <property type="molecule type" value="Genomic_DNA"/>
</dbReference>
<sequence>MNTSLILLLLFAVCFVFLAHFPQNAQAKETKKVCFEYDTQVEIEAKCHIYTFSFGKTTEECHDGKMNQCFEIDVTGWENWKFPDNACMHFRVKGKSEAFAEAPANVLYNNTGSVYYLGNHP</sequence>
<organism evidence="2 3">
    <name type="scientific">Heterodera trifolii</name>
    <dbReference type="NCBI Taxonomy" id="157864"/>
    <lineage>
        <taxon>Eukaryota</taxon>
        <taxon>Metazoa</taxon>
        <taxon>Ecdysozoa</taxon>
        <taxon>Nematoda</taxon>
        <taxon>Chromadorea</taxon>
        <taxon>Rhabditida</taxon>
        <taxon>Tylenchina</taxon>
        <taxon>Tylenchomorpha</taxon>
        <taxon>Tylenchoidea</taxon>
        <taxon>Heteroderidae</taxon>
        <taxon>Heteroderinae</taxon>
        <taxon>Heterodera</taxon>
    </lineage>
</organism>
<reference evidence="2 3" key="1">
    <citation type="submission" date="2024-10" db="EMBL/GenBank/DDBJ databases">
        <authorList>
            <person name="Kim D."/>
        </authorList>
    </citation>
    <scope>NUCLEOTIDE SEQUENCE [LARGE SCALE GENOMIC DNA]</scope>
    <source>
        <strain evidence="2">BH-2024</strain>
    </source>
</reference>
<name>A0ABD2L8B2_9BILA</name>
<keyword evidence="1" id="KW-0732">Signal</keyword>
<gene>
    <name evidence="2" type="ORF">niasHT_017678</name>
</gene>
<feature type="signal peptide" evidence="1">
    <location>
        <begin position="1"/>
        <end position="27"/>
    </location>
</feature>
<evidence type="ECO:0000313" key="2">
    <source>
        <dbReference type="EMBL" id="KAL3111451.1"/>
    </source>
</evidence>
<accession>A0ABD2L8B2</accession>
<proteinExistence type="predicted"/>
<feature type="chain" id="PRO_5044871713" description="Effector protein" evidence="1">
    <location>
        <begin position="28"/>
        <end position="121"/>
    </location>
</feature>
<evidence type="ECO:0000313" key="3">
    <source>
        <dbReference type="Proteomes" id="UP001620626"/>
    </source>
</evidence>
<keyword evidence="3" id="KW-1185">Reference proteome</keyword>
<evidence type="ECO:0000256" key="1">
    <source>
        <dbReference type="SAM" id="SignalP"/>
    </source>
</evidence>
<dbReference type="AlphaFoldDB" id="A0ABD2L8B2"/>
<comment type="caution">
    <text evidence="2">The sequence shown here is derived from an EMBL/GenBank/DDBJ whole genome shotgun (WGS) entry which is preliminary data.</text>
</comment>
<dbReference type="Proteomes" id="UP001620626">
    <property type="component" value="Unassembled WGS sequence"/>
</dbReference>
<evidence type="ECO:0008006" key="4">
    <source>
        <dbReference type="Google" id="ProtNLM"/>
    </source>
</evidence>
<protein>
    <recommendedName>
        <fullName evidence="4">Effector protein</fullName>
    </recommendedName>
</protein>